<reference evidence="3" key="1">
    <citation type="submission" date="2016-11" db="EMBL/GenBank/DDBJ databases">
        <authorList>
            <person name="Varghese N."/>
            <person name="Submissions S."/>
        </authorList>
    </citation>
    <scope>NUCLEOTIDE SEQUENCE [LARGE SCALE GENOMIC DNA]</scope>
    <source>
        <strain evidence="3">YR203</strain>
    </source>
</reference>
<name>A0A1M5H1L8_9FLAO</name>
<organism evidence="2 3">
    <name type="scientific">Chryseobacterium vrystaatense</name>
    <dbReference type="NCBI Taxonomy" id="307480"/>
    <lineage>
        <taxon>Bacteria</taxon>
        <taxon>Pseudomonadati</taxon>
        <taxon>Bacteroidota</taxon>
        <taxon>Flavobacteriia</taxon>
        <taxon>Flavobacteriales</taxon>
        <taxon>Weeksellaceae</taxon>
        <taxon>Chryseobacterium group</taxon>
        <taxon>Chryseobacterium</taxon>
    </lineage>
</organism>
<evidence type="ECO:0000313" key="2">
    <source>
        <dbReference type="EMBL" id="SHG09612.1"/>
    </source>
</evidence>
<dbReference type="InterPro" id="IPR008136">
    <property type="entry name" value="CinA_C"/>
</dbReference>
<dbReference type="AlphaFoldDB" id="A0A1M5H1L8"/>
<sequence>MEFKQSLLDYIGGALKSAHESVSVAESVTAGCLQFSFSQMKDASIFFKGGITAYTLEEKVKLLKVDELEAIKCDCVSMEVADEMALNVSALFNTDWGISVTGYATPVKESDQKIFAHFSFAYKNEIILSKKLELHHKTKASTAQLYYAEFILGCFKCELNQMIILK</sequence>
<dbReference type="EMBL" id="FQVE01000004">
    <property type="protein sequence ID" value="SHG09612.1"/>
    <property type="molecule type" value="Genomic_DNA"/>
</dbReference>
<dbReference type="Gene3D" id="3.90.950.20">
    <property type="entry name" value="CinA-like"/>
    <property type="match status" value="1"/>
</dbReference>
<evidence type="ECO:0000313" key="3">
    <source>
        <dbReference type="Proteomes" id="UP000184108"/>
    </source>
</evidence>
<dbReference type="InterPro" id="IPR036653">
    <property type="entry name" value="CinA-like_C"/>
</dbReference>
<dbReference type="GO" id="GO:0016787">
    <property type="term" value="F:hydrolase activity"/>
    <property type="evidence" value="ECO:0007669"/>
    <property type="project" value="UniProtKB-KW"/>
</dbReference>
<gene>
    <name evidence="2" type="ORF">SAMN02787073_3537</name>
</gene>
<feature type="domain" description="CinA C-terminal" evidence="1">
    <location>
        <begin position="6"/>
        <end position="125"/>
    </location>
</feature>
<keyword evidence="2" id="KW-0378">Hydrolase</keyword>
<proteinExistence type="predicted"/>
<dbReference type="Proteomes" id="UP000184108">
    <property type="component" value="Unassembled WGS sequence"/>
</dbReference>
<evidence type="ECO:0000259" key="1">
    <source>
        <dbReference type="Pfam" id="PF02464"/>
    </source>
</evidence>
<dbReference type="Pfam" id="PF02464">
    <property type="entry name" value="CinA"/>
    <property type="match status" value="1"/>
</dbReference>
<dbReference type="SUPFAM" id="SSF142433">
    <property type="entry name" value="CinA-like"/>
    <property type="match status" value="1"/>
</dbReference>
<dbReference type="NCBIfam" id="TIGR00199">
    <property type="entry name" value="PncC_domain"/>
    <property type="match status" value="1"/>
</dbReference>
<protein>
    <submittedName>
        <fullName evidence="2">Amidohydrolase, PncC family</fullName>
    </submittedName>
</protein>
<accession>A0A1M5H1L8</accession>
<dbReference type="RefSeq" id="WP_073174700.1">
    <property type="nucleotide sequence ID" value="NZ_FQVE01000004.1"/>
</dbReference>